<evidence type="ECO:0000313" key="3">
    <source>
        <dbReference type="Proteomes" id="UP000184275"/>
    </source>
</evidence>
<keyword evidence="3" id="KW-1185">Reference proteome</keyword>
<dbReference type="InterPro" id="IPR029058">
    <property type="entry name" value="AB_hydrolase_fold"/>
</dbReference>
<dbReference type="RefSeq" id="WP_143159275.1">
    <property type="nucleotide sequence ID" value="NZ_FRAW01000002.1"/>
</dbReference>
<dbReference type="SUPFAM" id="SSF53474">
    <property type="entry name" value="alpha/beta-Hydrolases"/>
    <property type="match status" value="2"/>
</dbReference>
<feature type="domain" description="GPI inositol-deacylase PGAP1-like alpha/beta" evidence="1">
    <location>
        <begin position="182"/>
        <end position="234"/>
    </location>
</feature>
<dbReference type="GO" id="GO:0016788">
    <property type="term" value="F:hydrolase activity, acting on ester bonds"/>
    <property type="evidence" value="ECO:0007669"/>
    <property type="project" value="InterPro"/>
</dbReference>
<sequence length="611" mass="67404">MKKWIVLFLILSIVYESWAVPKPMESITNYNVLLLHGAYGHYKKDDDGKIDKSKPQGFLESETIPSANDAEDYLGNATIGRYTDNSRINYWLSKEIFEEPEWEKPTQGVHNSCIYHWRAFSSPPNSSITNAVELGDRTWNKDGKFGKRRALVEEAQEVKAIFLNPSTGQKDSGQVALDSIRKYPDRYRQLASRYILIGHSMGGVVAREYVQNSDYYYGDVDKIITLDSPHEGTGALEMQLDLVGHKWEALQGVSTSLVALSLASLNMRGNFMAKSVAISSLSWATLLGLTNFVAPFFVEGNLQDYSEDDPLVKYVNPGKGEKGNISYLKKISPSENQPMFRLMGGEKSITYSDPFKKVTDWTGLFVPEALTQAMMNFFSQLAESDDAMSSEAFALASKAATMGLVVSAASREQGTSIVPKASSWAESTESLKSSVADVKRWRFNAAPHADAEAWRTANVVMTTVSAVCMAADVALAWFEGARVAANVAAVVGSSITLSNMLFSLLSEDLINEISDSHNLPIDNVYANQNTWHADYSNTVSPIAGSSVNDTTINPLIMEDFLYEHPFVNLALLDSATLDSLQRNPAAKLNRNCYYLGNRENAKCAVGLFAKS</sequence>
<dbReference type="Proteomes" id="UP000184275">
    <property type="component" value="Unassembled WGS sequence"/>
</dbReference>
<evidence type="ECO:0000259" key="1">
    <source>
        <dbReference type="Pfam" id="PF07819"/>
    </source>
</evidence>
<gene>
    <name evidence="2" type="ORF">SAMN05720469_1021</name>
</gene>
<dbReference type="Gene3D" id="3.40.50.1820">
    <property type="entry name" value="alpha/beta hydrolase"/>
    <property type="match status" value="1"/>
</dbReference>
<dbReference type="AlphaFoldDB" id="A0A1M6Q9L5"/>
<organism evidence="2 3">
    <name type="scientific">Fibrobacter intestinalis</name>
    <dbReference type="NCBI Taxonomy" id="28122"/>
    <lineage>
        <taxon>Bacteria</taxon>
        <taxon>Pseudomonadati</taxon>
        <taxon>Fibrobacterota</taxon>
        <taxon>Fibrobacteria</taxon>
        <taxon>Fibrobacterales</taxon>
        <taxon>Fibrobacteraceae</taxon>
        <taxon>Fibrobacter</taxon>
    </lineage>
</organism>
<dbReference type="Pfam" id="PF07819">
    <property type="entry name" value="PGAP1"/>
    <property type="match status" value="1"/>
</dbReference>
<reference evidence="3" key="1">
    <citation type="submission" date="2016-11" db="EMBL/GenBank/DDBJ databases">
        <authorList>
            <person name="Varghese N."/>
            <person name="Submissions S."/>
        </authorList>
    </citation>
    <scope>NUCLEOTIDE SEQUENCE [LARGE SCALE GENOMIC DNA]</scope>
    <source>
        <strain evidence="3">UWOS</strain>
    </source>
</reference>
<evidence type="ECO:0000313" key="2">
    <source>
        <dbReference type="EMBL" id="SHK16787.1"/>
    </source>
</evidence>
<name>A0A1M6Q9L5_9BACT</name>
<dbReference type="EMBL" id="FRAW01000002">
    <property type="protein sequence ID" value="SHK16787.1"/>
    <property type="molecule type" value="Genomic_DNA"/>
</dbReference>
<feature type="non-terminal residue" evidence="2">
    <location>
        <position position="611"/>
    </location>
</feature>
<proteinExistence type="predicted"/>
<dbReference type="InterPro" id="IPR012908">
    <property type="entry name" value="PGAP1-ab_dom-like"/>
</dbReference>
<accession>A0A1M6Q9L5</accession>
<protein>
    <submittedName>
        <fullName evidence="2">PGAP1-like protein</fullName>
    </submittedName>
</protein>